<evidence type="ECO:0000256" key="3">
    <source>
        <dbReference type="ARBA" id="ARBA00023163"/>
    </source>
</evidence>
<keyword evidence="2" id="KW-0805">Transcription regulation</keyword>
<dbReference type="PANTHER" id="PTHR47424:SF5">
    <property type="entry name" value="ZN(II)2CYS6 TRANSCRIPTION FACTOR (EUROFUNG)"/>
    <property type="match status" value="1"/>
</dbReference>
<dbReference type="AlphaFoldDB" id="A0A0M8N0I5"/>
<dbReference type="Pfam" id="PF00172">
    <property type="entry name" value="Zn_clus"/>
    <property type="match status" value="1"/>
</dbReference>
<dbReference type="GO" id="GO:0005634">
    <property type="term" value="C:nucleus"/>
    <property type="evidence" value="ECO:0007669"/>
    <property type="project" value="TreeGrafter"/>
</dbReference>
<comment type="caution">
    <text evidence="7">The sequence shown here is derived from an EMBL/GenBank/DDBJ whole genome shotgun (WGS) entry which is preliminary data.</text>
</comment>
<keyword evidence="1" id="KW-0479">Metal-binding</keyword>
<proteinExistence type="predicted"/>
<keyword evidence="3" id="KW-0804">Transcription</keyword>
<dbReference type="SMART" id="SM00066">
    <property type="entry name" value="GAL4"/>
    <property type="match status" value="1"/>
</dbReference>
<dbReference type="OrthoDB" id="39175at2759"/>
<evidence type="ECO:0000256" key="5">
    <source>
        <dbReference type="SAM" id="MobiDB-lite"/>
    </source>
</evidence>
<evidence type="ECO:0000259" key="6">
    <source>
        <dbReference type="PROSITE" id="PS50048"/>
    </source>
</evidence>
<dbReference type="PROSITE" id="PS50048">
    <property type="entry name" value="ZN2_CY6_FUNGAL_2"/>
    <property type="match status" value="1"/>
</dbReference>
<accession>A0A0M8N0I5</accession>
<dbReference type="SMART" id="SM00906">
    <property type="entry name" value="Fungal_trans"/>
    <property type="match status" value="1"/>
</dbReference>
<dbReference type="STRING" id="150374.A0A0M8N0I5"/>
<dbReference type="InterPro" id="IPR007219">
    <property type="entry name" value="XnlR_reg_dom"/>
</dbReference>
<evidence type="ECO:0000313" key="7">
    <source>
        <dbReference type="EMBL" id="KOS18064.1"/>
    </source>
</evidence>
<dbReference type="Proteomes" id="UP000053831">
    <property type="component" value="Unassembled WGS sequence"/>
</dbReference>
<dbReference type="InterPro" id="IPR036864">
    <property type="entry name" value="Zn2-C6_fun-type_DNA-bd_sf"/>
</dbReference>
<sequence length="748" mass="83762">MDHHVDGSPASDVSRKRPAPSPDPASQQQRRTRGTYTSVACDGCKKRKLKCIPLEDKASCERCHEKGLACQYTHAHESSQASKSKSESRQCHAVRTELAQLRHEFAGLSEYVKLLGSHMGLSHPLSSPEVSDKPAPKQPQFVGPMRPAYGFILGQDSLNSMGIPAVEHTLSSRSDSPVPEPSTAGERRDMDFWKRCTAPEITRILHIVKEEIEDIYPFFVTDDLIAQTPDLLDVIQKEESGLRNPFSRLDRRETFDYRDAEFLKVAVSLGINLEAKARTELSDMTIKSIENSAGRLAGPEADLKHVQLLMMLSMLYFHSDSELLAWRTIGVAVRAAIEMGLHRKSTVDDKFRDPSTRDLAIRVYWCAFLLDRRFAFGTGLSWALPEDDMDPEMPRPTGPDYAYLNCLVSYAVMCQAIWKAIPPFRPPSTPLAKDVVELLDRNTLSWMETIPPELKLRHPRSRPAPQPSLLHRLRAMLYLRGNHTRILTYRHCLFSAARIADNLMSANLVVDIARDSVEVLVHLNATTDIYSRQQSTFNYFLVGALSALFLAVCHAPKIFKESCKKSFHDAVELIRGFSGQSAASKRLWRSIRDLLPRLRGLDPQATDPLNPPLNQPPHPHHQRSHPQHQQNPSLVADRHPHIAVNTGEALHWPSKSEYTPSLVEETPTDSMPASSVPYDTAGTGFDMSIPDFMQMGDNLMDLFDIFGQADQRPGGTDKAPSGMEYAGPDQFGMADWDSNGVMLFPGFV</sequence>
<dbReference type="GO" id="GO:0006351">
    <property type="term" value="P:DNA-templated transcription"/>
    <property type="evidence" value="ECO:0007669"/>
    <property type="project" value="InterPro"/>
</dbReference>
<dbReference type="PANTHER" id="PTHR47424">
    <property type="entry name" value="REGULATORY PROTEIN GAL4"/>
    <property type="match status" value="1"/>
</dbReference>
<feature type="region of interest" description="Disordered" evidence="5">
    <location>
        <begin position="168"/>
        <end position="187"/>
    </location>
</feature>
<dbReference type="CDD" id="cd00067">
    <property type="entry name" value="GAL4"/>
    <property type="match status" value="1"/>
</dbReference>
<dbReference type="GO" id="GO:0000978">
    <property type="term" value="F:RNA polymerase II cis-regulatory region sequence-specific DNA binding"/>
    <property type="evidence" value="ECO:0007669"/>
    <property type="project" value="TreeGrafter"/>
</dbReference>
<dbReference type="InterPro" id="IPR051127">
    <property type="entry name" value="Fungal_SecMet_Regulators"/>
</dbReference>
<dbReference type="GO" id="GO:0000435">
    <property type="term" value="P:positive regulation of transcription from RNA polymerase II promoter by galactose"/>
    <property type="evidence" value="ECO:0007669"/>
    <property type="project" value="TreeGrafter"/>
</dbReference>
<keyword evidence="4" id="KW-0539">Nucleus</keyword>
<keyword evidence="8" id="KW-1185">Reference proteome</keyword>
<evidence type="ECO:0000256" key="2">
    <source>
        <dbReference type="ARBA" id="ARBA00023015"/>
    </source>
</evidence>
<evidence type="ECO:0000256" key="1">
    <source>
        <dbReference type="ARBA" id="ARBA00022723"/>
    </source>
</evidence>
<reference evidence="7 8" key="1">
    <citation type="submission" date="2015-07" db="EMBL/GenBank/DDBJ databases">
        <title>The genome of the fungus Escovopsis weberi, a specialized disease agent of ant agriculture.</title>
        <authorList>
            <person name="de Man T.J."/>
            <person name="Stajich J.E."/>
            <person name="Kubicek C.P."/>
            <person name="Chenthamara K."/>
            <person name="Atanasova L."/>
            <person name="Druzhinina I.S."/>
            <person name="Birnbaum S."/>
            <person name="Barribeau S.M."/>
            <person name="Teiling C."/>
            <person name="Suen G."/>
            <person name="Currie C."/>
            <person name="Gerardo N.M."/>
        </authorList>
    </citation>
    <scope>NUCLEOTIDE SEQUENCE [LARGE SCALE GENOMIC DNA]</scope>
</reference>
<dbReference type="CDD" id="cd12148">
    <property type="entry name" value="fungal_TF_MHR"/>
    <property type="match status" value="1"/>
</dbReference>
<dbReference type="GO" id="GO:0008270">
    <property type="term" value="F:zinc ion binding"/>
    <property type="evidence" value="ECO:0007669"/>
    <property type="project" value="InterPro"/>
</dbReference>
<feature type="region of interest" description="Disordered" evidence="5">
    <location>
        <begin position="1"/>
        <end position="37"/>
    </location>
</feature>
<feature type="domain" description="Zn(2)-C6 fungal-type" evidence="6">
    <location>
        <begin position="40"/>
        <end position="72"/>
    </location>
</feature>
<dbReference type="PROSITE" id="PS00463">
    <property type="entry name" value="ZN2_CY6_FUNGAL_1"/>
    <property type="match status" value="1"/>
</dbReference>
<name>A0A0M8N0I5_ESCWE</name>
<dbReference type="InterPro" id="IPR001138">
    <property type="entry name" value="Zn2Cys6_DnaBD"/>
</dbReference>
<feature type="region of interest" description="Disordered" evidence="5">
    <location>
        <begin position="600"/>
        <end position="633"/>
    </location>
</feature>
<dbReference type="EMBL" id="LGSR01000022">
    <property type="protein sequence ID" value="KOS18064.1"/>
    <property type="molecule type" value="Genomic_DNA"/>
</dbReference>
<gene>
    <name evidence="7" type="ORF">ESCO_002390</name>
</gene>
<dbReference type="SUPFAM" id="SSF57701">
    <property type="entry name" value="Zn2/Cys6 DNA-binding domain"/>
    <property type="match status" value="1"/>
</dbReference>
<evidence type="ECO:0000256" key="4">
    <source>
        <dbReference type="ARBA" id="ARBA00023242"/>
    </source>
</evidence>
<dbReference type="GO" id="GO:0000981">
    <property type="term" value="F:DNA-binding transcription factor activity, RNA polymerase II-specific"/>
    <property type="evidence" value="ECO:0007669"/>
    <property type="project" value="InterPro"/>
</dbReference>
<dbReference type="Pfam" id="PF04082">
    <property type="entry name" value="Fungal_trans"/>
    <property type="match status" value="1"/>
</dbReference>
<organism evidence="7 8">
    <name type="scientific">Escovopsis weberi</name>
    <dbReference type="NCBI Taxonomy" id="150374"/>
    <lineage>
        <taxon>Eukaryota</taxon>
        <taxon>Fungi</taxon>
        <taxon>Dikarya</taxon>
        <taxon>Ascomycota</taxon>
        <taxon>Pezizomycotina</taxon>
        <taxon>Sordariomycetes</taxon>
        <taxon>Hypocreomycetidae</taxon>
        <taxon>Hypocreales</taxon>
        <taxon>Hypocreaceae</taxon>
        <taxon>Escovopsis</taxon>
    </lineage>
</organism>
<evidence type="ECO:0000313" key="8">
    <source>
        <dbReference type="Proteomes" id="UP000053831"/>
    </source>
</evidence>
<dbReference type="Gene3D" id="4.10.240.10">
    <property type="entry name" value="Zn(2)-C6 fungal-type DNA-binding domain"/>
    <property type="match status" value="1"/>
</dbReference>
<protein>
    <submittedName>
        <fullName evidence="7">Activator of stress protein 1</fullName>
    </submittedName>
</protein>